<keyword evidence="2" id="KW-1185">Reference proteome</keyword>
<reference evidence="1 2" key="1">
    <citation type="submission" date="2016-10" db="EMBL/GenBank/DDBJ databases">
        <authorList>
            <person name="de Groot N.N."/>
        </authorList>
    </citation>
    <scope>NUCLEOTIDE SEQUENCE [LARGE SCALE GENOMIC DNA]</scope>
    <source>
        <strain evidence="1 2">DSM 19981</strain>
    </source>
</reference>
<dbReference type="OrthoDB" id="7267632at2"/>
<gene>
    <name evidence="1" type="ORF">SAMN02745775_102136</name>
</gene>
<name>A0A1I3Z5K4_9PROT</name>
<evidence type="ECO:0000313" key="1">
    <source>
        <dbReference type="EMBL" id="SFK38846.1"/>
    </source>
</evidence>
<proteinExistence type="predicted"/>
<dbReference type="STRING" id="1123062.SAMN02745775_102136"/>
<accession>A0A1I3Z5K4</accession>
<evidence type="ECO:0000313" key="2">
    <source>
        <dbReference type="Proteomes" id="UP000199473"/>
    </source>
</evidence>
<dbReference type="RefSeq" id="WP_092957986.1">
    <property type="nucleotide sequence ID" value="NZ_FOSQ01000002.1"/>
</dbReference>
<dbReference type="InterPro" id="IPR029055">
    <property type="entry name" value="Ntn_hydrolases_N"/>
</dbReference>
<organism evidence="1 2">
    <name type="scientific">Falsiroseomonas stagni DSM 19981</name>
    <dbReference type="NCBI Taxonomy" id="1123062"/>
    <lineage>
        <taxon>Bacteria</taxon>
        <taxon>Pseudomonadati</taxon>
        <taxon>Pseudomonadota</taxon>
        <taxon>Alphaproteobacteria</taxon>
        <taxon>Acetobacterales</taxon>
        <taxon>Roseomonadaceae</taxon>
        <taxon>Falsiroseomonas</taxon>
    </lineage>
</organism>
<evidence type="ECO:0008006" key="3">
    <source>
        <dbReference type="Google" id="ProtNLM"/>
    </source>
</evidence>
<dbReference type="AlphaFoldDB" id="A0A1I3Z5K4"/>
<protein>
    <recommendedName>
        <fullName evidence="3">ATP-dependent protease HslVU (ClpYQ), peptidase subunit</fullName>
    </recommendedName>
</protein>
<dbReference type="Proteomes" id="UP000199473">
    <property type="component" value="Unassembled WGS sequence"/>
</dbReference>
<dbReference type="EMBL" id="FOSQ01000002">
    <property type="protein sequence ID" value="SFK38846.1"/>
    <property type="molecule type" value="Genomic_DNA"/>
</dbReference>
<sequence>MTTIAWDGRTLAGDRRGNAGGMAYELGKLRRTADGRLLGFSGDIGVGMLMLDWLDRGGARPPQQDTDRWATVLEITPDGACWCHGRDSRWRIEQPFFAIGSGRDFALAAMALGRSAAEAVDLAARFDTGTGNGVDALALAEAPALRVAA</sequence>
<dbReference type="SUPFAM" id="SSF56235">
    <property type="entry name" value="N-terminal nucleophile aminohydrolases (Ntn hydrolases)"/>
    <property type="match status" value="1"/>
</dbReference>